<dbReference type="SUPFAM" id="SSF49899">
    <property type="entry name" value="Concanavalin A-like lectins/glucanases"/>
    <property type="match status" value="1"/>
</dbReference>
<feature type="signal peptide" evidence="1">
    <location>
        <begin position="1"/>
        <end position="26"/>
    </location>
</feature>
<feature type="domain" description="F5/8 type C" evidence="2">
    <location>
        <begin position="26"/>
        <end position="167"/>
    </location>
</feature>
<dbReference type="Gene3D" id="2.60.120.260">
    <property type="entry name" value="Galactose-binding domain-like"/>
    <property type="match status" value="1"/>
</dbReference>
<dbReference type="RefSeq" id="WP_119009076.1">
    <property type="nucleotide sequence ID" value="NZ_BJXK01000010.1"/>
</dbReference>
<dbReference type="PROSITE" id="PS51257">
    <property type="entry name" value="PROKAR_LIPOPROTEIN"/>
    <property type="match status" value="1"/>
</dbReference>
<dbReference type="Proteomes" id="UP000321113">
    <property type="component" value="Unassembled WGS sequence"/>
</dbReference>
<dbReference type="OrthoDB" id="1113844at2"/>
<sequence>MKHIYLKSLLATSVLLAVGCTSTPSAPEFPNNKETGAALLTPVAITASSHDGNGPDRLFDQDLTTRWSSAGDGEWATLDYGSVQEFDAVQIAFSKGNERQSNFDIQFSEDGENWTTVLENQMSSGLAIGLERFQFAPAVKAQYVRYVGHGNTKNGWNSVTELAAVNCGINACPSNQIITSAVVAAEAAMIADMKAAEKAAKEARKDLRSGNFGEAAVYPCETTVKCDTRSALPAVTGLPAVPVAGNAPSENFDMTHWYLSQPFDHDKNGKPDDVSEWNLANGYQHPEIFYTADDGGLVFKSYVKGVRTSKNTKYARTELREMMRRGDQSIKTKGVNKNNWVFSSAPKADLEAAAGIDGVLEATLKIDHATTTGAANEVGRFIIGQIHDQNDEPIRLYYRKLPNQATGAVYFAHESQDATKEDFYPLVGDLTAEVGEDGIALGEKFSYRIEVKGNTMTVSLMREGHDDVVQVVDMSDSGYDVGGKYMYFKAGVYNQNISGDLDDYSQATFYQLDVSHDTYQAK</sequence>
<dbReference type="EMBL" id="BJXK01000010">
    <property type="protein sequence ID" value="GEM80278.1"/>
    <property type="molecule type" value="Genomic_DNA"/>
</dbReference>
<dbReference type="InterPro" id="IPR008979">
    <property type="entry name" value="Galactose-bd-like_sf"/>
</dbReference>
<dbReference type="Pfam" id="PF00754">
    <property type="entry name" value="F5_F8_type_C"/>
    <property type="match status" value="1"/>
</dbReference>
<dbReference type="Pfam" id="PF08787">
    <property type="entry name" value="Alginate_lyase2"/>
    <property type="match status" value="1"/>
</dbReference>
<feature type="chain" id="PRO_5021891916" description="F5/8 type C domain-containing protein" evidence="1">
    <location>
        <begin position="27"/>
        <end position="522"/>
    </location>
</feature>
<protein>
    <recommendedName>
        <fullName evidence="2">F5/8 type C domain-containing protein</fullName>
    </recommendedName>
</protein>
<organism evidence="3 4">
    <name type="scientific">Vibrio superstes NBRC 103154</name>
    <dbReference type="NCBI Taxonomy" id="1219062"/>
    <lineage>
        <taxon>Bacteria</taxon>
        <taxon>Pseudomonadati</taxon>
        <taxon>Pseudomonadota</taxon>
        <taxon>Gammaproteobacteria</taxon>
        <taxon>Vibrionales</taxon>
        <taxon>Vibrionaceae</taxon>
        <taxon>Vibrio</taxon>
    </lineage>
</organism>
<evidence type="ECO:0000313" key="4">
    <source>
        <dbReference type="Proteomes" id="UP000321113"/>
    </source>
</evidence>
<evidence type="ECO:0000259" key="2">
    <source>
        <dbReference type="PROSITE" id="PS50022"/>
    </source>
</evidence>
<dbReference type="Gene3D" id="2.60.120.200">
    <property type="match status" value="1"/>
</dbReference>
<dbReference type="AlphaFoldDB" id="A0A511QSE2"/>
<dbReference type="InterPro" id="IPR000421">
    <property type="entry name" value="FA58C"/>
</dbReference>
<reference evidence="3 4" key="1">
    <citation type="submission" date="2019-07" db="EMBL/GenBank/DDBJ databases">
        <title>Whole genome shotgun sequence of Vibrio superstes NBRC 103154.</title>
        <authorList>
            <person name="Hosoyama A."/>
            <person name="Uohara A."/>
            <person name="Ohji S."/>
            <person name="Ichikawa N."/>
        </authorList>
    </citation>
    <scope>NUCLEOTIDE SEQUENCE [LARGE SCALE GENOMIC DNA]</scope>
    <source>
        <strain evidence="3 4">NBRC 103154</strain>
    </source>
</reference>
<evidence type="ECO:0000313" key="3">
    <source>
        <dbReference type="EMBL" id="GEM80278.1"/>
    </source>
</evidence>
<proteinExistence type="predicted"/>
<evidence type="ECO:0000256" key="1">
    <source>
        <dbReference type="SAM" id="SignalP"/>
    </source>
</evidence>
<dbReference type="InterPro" id="IPR013320">
    <property type="entry name" value="ConA-like_dom_sf"/>
</dbReference>
<gene>
    <name evidence="3" type="ORF">VSU01S_25230</name>
</gene>
<name>A0A511QSE2_9VIBR</name>
<comment type="caution">
    <text evidence="3">The sequence shown here is derived from an EMBL/GenBank/DDBJ whole genome shotgun (WGS) entry which is preliminary data.</text>
</comment>
<keyword evidence="4" id="KW-1185">Reference proteome</keyword>
<keyword evidence="1" id="KW-0732">Signal</keyword>
<dbReference type="SUPFAM" id="SSF49785">
    <property type="entry name" value="Galactose-binding domain-like"/>
    <property type="match status" value="1"/>
</dbReference>
<accession>A0A511QSE2</accession>
<dbReference type="PROSITE" id="PS50022">
    <property type="entry name" value="FA58C_3"/>
    <property type="match status" value="1"/>
</dbReference>
<dbReference type="InterPro" id="IPR014895">
    <property type="entry name" value="Alginate_lyase_2"/>
</dbReference>